<protein>
    <submittedName>
        <fullName evidence="1">Uncharacterized protein</fullName>
    </submittedName>
</protein>
<proteinExistence type="predicted"/>
<gene>
    <name evidence="1" type="ORF">GTC17254_16840</name>
</gene>
<accession>A0AB33IZS9</accession>
<reference evidence="1" key="1">
    <citation type="submission" date="2024-07" db="EMBL/GenBank/DDBJ databases">
        <title>Complete genome sequence of Prevotella sp. YM-2024 GTC17254.</title>
        <authorList>
            <person name="Hayashi M."/>
            <person name="Muto Y."/>
            <person name="Tanaka K."/>
            <person name="Niwa H."/>
        </authorList>
    </citation>
    <scope>NUCLEOTIDE SEQUENCE</scope>
    <source>
        <strain evidence="1">GTC17254</strain>
    </source>
</reference>
<sequence>MSNNNFTNQLRQYVQSKQDSESPQIQGFTDGYKQAVLDFKAILQEQEGKGYKSLKGQLWTKTNEDLVTIEAVKNYEDIQGVPNNKPEMFHVRFVYDPSGSHQIYFDKNLPFIPIVGQKFYWEDWNDLDSPFHIEEVQLAFKDDGCRNFDGIWCWCTD</sequence>
<organism evidence="1">
    <name type="scientific">Prevotella sp. GTC17254</name>
    <dbReference type="NCBI Taxonomy" id="3236794"/>
    <lineage>
        <taxon>Bacteria</taxon>
        <taxon>Pseudomonadati</taxon>
        <taxon>Bacteroidota</taxon>
        <taxon>Bacteroidia</taxon>
        <taxon>Bacteroidales</taxon>
        <taxon>Prevotellaceae</taxon>
        <taxon>Prevotella</taxon>
    </lineage>
</organism>
<dbReference type="EMBL" id="AP035786">
    <property type="protein sequence ID" value="BFO74087.1"/>
    <property type="molecule type" value="Genomic_DNA"/>
</dbReference>
<dbReference type="AlphaFoldDB" id="A0AB33IZS9"/>
<name>A0AB33IZS9_9BACT</name>
<evidence type="ECO:0000313" key="1">
    <source>
        <dbReference type="EMBL" id="BFO74087.1"/>
    </source>
</evidence>